<feature type="domain" description="Aminotransferase class I/classII large" evidence="5">
    <location>
        <begin position="90"/>
        <end position="433"/>
    </location>
</feature>
<dbReference type="Proteomes" id="UP001500707">
    <property type="component" value="Unassembled WGS sequence"/>
</dbReference>
<protein>
    <submittedName>
        <fullName evidence="6">PLP-dependent aminotransferase family protein</fullName>
    </submittedName>
</protein>
<dbReference type="Pfam" id="PF00155">
    <property type="entry name" value="Aminotran_1_2"/>
    <property type="match status" value="1"/>
</dbReference>
<reference evidence="7" key="1">
    <citation type="journal article" date="2019" name="Int. J. Syst. Evol. Microbiol.">
        <title>The Global Catalogue of Microorganisms (GCM) 10K type strain sequencing project: providing services to taxonomists for standard genome sequencing and annotation.</title>
        <authorList>
            <consortium name="The Broad Institute Genomics Platform"/>
            <consortium name="The Broad Institute Genome Sequencing Center for Infectious Disease"/>
            <person name="Wu L."/>
            <person name="Ma J."/>
        </authorList>
    </citation>
    <scope>NUCLEOTIDE SEQUENCE [LARGE SCALE GENOMIC DNA]</scope>
    <source>
        <strain evidence="7">JCM 17656</strain>
    </source>
</reference>
<dbReference type="PANTHER" id="PTHR42790">
    <property type="entry name" value="AMINOTRANSFERASE"/>
    <property type="match status" value="1"/>
</dbReference>
<dbReference type="CDD" id="cd00609">
    <property type="entry name" value="AAT_like"/>
    <property type="match status" value="1"/>
</dbReference>
<keyword evidence="4" id="KW-0663">Pyridoxal phosphate</keyword>
<accession>A0ABP6W4G8</accession>
<dbReference type="EMBL" id="BAABCE010000005">
    <property type="protein sequence ID" value="GAA3545695.1"/>
    <property type="molecule type" value="Genomic_DNA"/>
</dbReference>
<evidence type="ECO:0000313" key="6">
    <source>
        <dbReference type="EMBL" id="GAA3545695.1"/>
    </source>
</evidence>
<evidence type="ECO:0000256" key="1">
    <source>
        <dbReference type="ARBA" id="ARBA00001933"/>
    </source>
</evidence>
<evidence type="ECO:0000259" key="5">
    <source>
        <dbReference type="Pfam" id="PF00155"/>
    </source>
</evidence>
<keyword evidence="2 6" id="KW-0032">Aminotransferase</keyword>
<comment type="cofactor">
    <cofactor evidence="1">
        <name>pyridoxal 5'-phosphate</name>
        <dbReference type="ChEBI" id="CHEBI:597326"/>
    </cofactor>
</comment>
<dbReference type="Gene3D" id="3.40.640.10">
    <property type="entry name" value="Type I PLP-dependent aspartate aminotransferase-like (Major domain)"/>
    <property type="match status" value="1"/>
</dbReference>
<evidence type="ECO:0000313" key="7">
    <source>
        <dbReference type="Proteomes" id="UP001500707"/>
    </source>
</evidence>
<dbReference type="PANTHER" id="PTHR42790:SF19">
    <property type="entry name" value="KYNURENINE_ALPHA-AMINOADIPATE AMINOTRANSFERASE, MITOCHONDRIAL"/>
    <property type="match status" value="1"/>
</dbReference>
<dbReference type="InterPro" id="IPR004839">
    <property type="entry name" value="Aminotransferase_I/II_large"/>
</dbReference>
<dbReference type="InterPro" id="IPR015424">
    <property type="entry name" value="PyrdxlP-dep_Trfase"/>
</dbReference>
<comment type="caution">
    <text evidence="6">The sequence shown here is derived from an EMBL/GenBank/DDBJ whole genome shotgun (WGS) entry which is preliminary data.</text>
</comment>
<dbReference type="InterPro" id="IPR015421">
    <property type="entry name" value="PyrdxlP-dep_Trfase_major"/>
</dbReference>
<organism evidence="6 7">
    <name type="scientific">Streptomyces osmaniensis</name>
    <dbReference type="NCBI Taxonomy" id="593134"/>
    <lineage>
        <taxon>Bacteria</taxon>
        <taxon>Bacillati</taxon>
        <taxon>Actinomycetota</taxon>
        <taxon>Actinomycetes</taxon>
        <taxon>Kitasatosporales</taxon>
        <taxon>Streptomycetaceae</taxon>
        <taxon>Streptomyces</taxon>
    </lineage>
</organism>
<keyword evidence="7" id="KW-1185">Reference proteome</keyword>
<gene>
    <name evidence="6" type="ORF">GCM10022295_29480</name>
</gene>
<keyword evidence="3" id="KW-0808">Transferase</keyword>
<sequence length="455" mass="48936">MSQLAQCVILALMQIPKNLAELSSEPLHASLAAASMESMNLLNNIAGSYPEAISFAAGRPYEGFFDTDQIHEYLRVFAGYLRSERRMTEQQVSRTLLQYGDTKGVITELIARNLAVDEDIHVDPRGVVVTVGFQEALFLVLRTLRADDRDALLAPSPTYVGLTGAALLTDLPVLPVRSGEHGLDLGQLVHRLHAARDAGHRVRACYVTPDFANPVGVSMTVDDRHRLLEIAAAEGLLLLEDNPYGLFHRTPGRRPPTLKSLDTEGRVVYLGSFAKSGVAGARVGFAVADQPVGGGLLADELSKIKSMLTVNTSPIAQAVIGGKLIANNFSLVAANARETAVYQSNLTQVLQGLAKRFRDDAGVTWNEPHGGFFVVVTVPFTVDDAFLEHAAREHGVLFTPMHHFFGAGTESRQLRLSISTLTPERIEEGLDRLAAAVTSRLPGAGTAAETAGAVS</sequence>
<evidence type="ECO:0000256" key="3">
    <source>
        <dbReference type="ARBA" id="ARBA00022679"/>
    </source>
</evidence>
<dbReference type="GO" id="GO:0008483">
    <property type="term" value="F:transaminase activity"/>
    <property type="evidence" value="ECO:0007669"/>
    <property type="project" value="UniProtKB-KW"/>
</dbReference>
<dbReference type="InterPro" id="IPR050859">
    <property type="entry name" value="Class-I_PLP-dep_aminotransf"/>
</dbReference>
<dbReference type="InterPro" id="IPR015422">
    <property type="entry name" value="PyrdxlP-dep_Trfase_small"/>
</dbReference>
<name>A0ABP6W4G8_9ACTN</name>
<dbReference type="SUPFAM" id="SSF53383">
    <property type="entry name" value="PLP-dependent transferases"/>
    <property type="match status" value="1"/>
</dbReference>
<evidence type="ECO:0000256" key="4">
    <source>
        <dbReference type="ARBA" id="ARBA00022898"/>
    </source>
</evidence>
<evidence type="ECO:0000256" key="2">
    <source>
        <dbReference type="ARBA" id="ARBA00022576"/>
    </source>
</evidence>
<dbReference type="Gene3D" id="3.90.1150.10">
    <property type="entry name" value="Aspartate Aminotransferase, domain 1"/>
    <property type="match status" value="1"/>
</dbReference>
<proteinExistence type="predicted"/>